<feature type="compositionally biased region" description="Polar residues" evidence="1">
    <location>
        <begin position="161"/>
        <end position="181"/>
    </location>
</feature>
<keyword evidence="3" id="KW-1185">Reference proteome</keyword>
<sequence length="359" mass="39039">MYQGAKATKCNANNRECERRSESPPQAARPSQGSAHRMDTIAMPSRFQPQAQGPLYSQPAPTGSVASSYANTAPSTYGYSMPATHPTYSSPQPSAYGSAHLQRTPSATPSQIGATHSAYSYNANPTYPSPQASVPGSTVAPSVTPSQAGTVHLGYAQSMHSAYSNSHQPGHGSSQSLQAGPSQPPQALTRANTASTASSAYSGWSLENIKSHMTVFTRESDRLAHYEAKAAVLEQCALVEAEKAFNARVRVDSIYSFQQDDRYKNHAQRPRGGGSFDDYNELHQLQGQLVYAQIRAAELRIRFMEKWPGVYNGEKDADGHMKQINALLDGARKALREARVDEFMFYRNASGQPMADHIF</sequence>
<feature type="region of interest" description="Disordered" evidence="1">
    <location>
        <begin position="1"/>
        <end position="67"/>
    </location>
</feature>
<evidence type="ECO:0000313" key="2">
    <source>
        <dbReference type="EMBL" id="KAF2747587.1"/>
    </source>
</evidence>
<reference evidence="2" key="1">
    <citation type="journal article" date="2020" name="Stud. Mycol.">
        <title>101 Dothideomycetes genomes: a test case for predicting lifestyles and emergence of pathogens.</title>
        <authorList>
            <person name="Haridas S."/>
            <person name="Albert R."/>
            <person name="Binder M."/>
            <person name="Bloem J."/>
            <person name="Labutti K."/>
            <person name="Salamov A."/>
            <person name="Andreopoulos B."/>
            <person name="Baker S."/>
            <person name="Barry K."/>
            <person name="Bills G."/>
            <person name="Bluhm B."/>
            <person name="Cannon C."/>
            <person name="Castanera R."/>
            <person name="Culley D."/>
            <person name="Daum C."/>
            <person name="Ezra D."/>
            <person name="Gonzalez J."/>
            <person name="Henrissat B."/>
            <person name="Kuo A."/>
            <person name="Liang C."/>
            <person name="Lipzen A."/>
            <person name="Lutzoni F."/>
            <person name="Magnuson J."/>
            <person name="Mondo S."/>
            <person name="Nolan M."/>
            <person name="Ohm R."/>
            <person name="Pangilinan J."/>
            <person name="Park H.-J."/>
            <person name="Ramirez L."/>
            <person name="Alfaro M."/>
            <person name="Sun H."/>
            <person name="Tritt A."/>
            <person name="Yoshinaga Y."/>
            <person name="Zwiers L.-H."/>
            <person name="Turgeon B."/>
            <person name="Goodwin S."/>
            <person name="Spatafora J."/>
            <person name="Crous P."/>
            <person name="Grigoriev I."/>
        </authorList>
    </citation>
    <scope>NUCLEOTIDE SEQUENCE</scope>
    <source>
        <strain evidence="2">CBS 119925</strain>
    </source>
</reference>
<accession>A0A6A6VEQ8</accession>
<feature type="compositionally biased region" description="Polar residues" evidence="1">
    <location>
        <begin position="86"/>
        <end position="145"/>
    </location>
</feature>
<dbReference type="Proteomes" id="UP000799440">
    <property type="component" value="Unassembled WGS sequence"/>
</dbReference>
<evidence type="ECO:0000256" key="1">
    <source>
        <dbReference type="SAM" id="MobiDB-lite"/>
    </source>
</evidence>
<proteinExistence type="predicted"/>
<feature type="region of interest" description="Disordered" evidence="1">
    <location>
        <begin position="84"/>
        <end position="145"/>
    </location>
</feature>
<organism evidence="2 3">
    <name type="scientific">Sporormia fimetaria CBS 119925</name>
    <dbReference type="NCBI Taxonomy" id="1340428"/>
    <lineage>
        <taxon>Eukaryota</taxon>
        <taxon>Fungi</taxon>
        <taxon>Dikarya</taxon>
        <taxon>Ascomycota</taxon>
        <taxon>Pezizomycotina</taxon>
        <taxon>Dothideomycetes</taxon>
        <taxon>Pleosporomycetidae</taxon>
        <taxon>Pleosporales</taxon>
        <taxon>Sporormiaceae</taxon>
        <taxon>Sporormia</taxon>
    </lineage>
</organism>
<gene>
    <name evidence="2" type="ORF">M011DRAFT_500311</name>
</gene>
<evidence type="ECO:0000313" key="3">
    <source>
        <dbReference type="Proteomes" id="UP000799440"/>
    </source>
</evidence>
<dbReference type="EMBL" id="MU006572">
    <property type="protein sequence ID" value="KAF2747587.1"/>
    <property type="molecule type" value="Genomic_DNA"/>
</dbReference>
<name>A0A6A6VEQ8_9PLEO</name>
<dbReference type="AlphaFoldDB" id="A0A6A6VEQ8"/>
<feature type="region of interest" description="Disordered" evidence="1">
    <location>
        <begin position="161"/>
        <end position="194"/>
    </location>
</feature>
<protein>
    <submittedName>
        <fullName evidence="2">Uncharacterized protein</fullName>
    </submittedName>
</protein>